<feature type="compositionally biased region" description="Acidic residues" evidence="1">
    <location>
        <begin position="182"/>
        <end position="192"/>
    </location>
</feature>
<protein>
    <submittedName>
        <fullName evidence="2">Uncharacterized protein</fullName>
    </submittedName>
</protein>
<sequence length="590" mass="63323">MSAPAFFAASSSSSSSLAGGGLSAVLGGAGVDENVVAVTEAKRRYDQAILRHEAADRLYNGANQLMQTASSNFGSSHREMKAAEASLAEIERRCHDAVAILGCRNGDEESNGDEEEGGEQDHHEDKRRRITTSPRVKAEETASESRCEVEPLSEENDIAARDEEDSADATANEERQQPPTADADDNEEEEEEARSAIAVSNCGVANANGTYLPAPRVVNGCHVYSKAGAWERTGRPVHYVIYGTSSGEGRDDAEWRLGAWPGELGDFNGRCSQTYSLYKTKKGNEWQAVYSGREPVPTIAVVSSSVAGGAVAEEGAEGVNNHFDAGLAAVEEKKGGEMKFSPPTIETEEEGNAQERQTKVVQERSAVSRIFAIPLPPNAHSLAHTSCVSPSAAPHSGKRPSPNEAAKDHGVGTRMVGNDGNIYEVREYIIKDMQQHRWVRVRPGSSNEADESSDDDEDDGVPFAEIIKDQLEAERSKASRQREEKAEPVSDAFALEGAGCDEVDGAYVPSGRVSSQGAAIYVNTSNSNMEVHHSGEFWFVGESDGPGRWDNFYYAEGARGVPPNGASVWKVFPSSGRPDADEPAPCARAL</sequence>
<evidence type="ECO:0000256" key="1">
    <source>
        <dbReference type="SAM" id="MobiDB-lite"/>
    </source>
</evidence>
<evidence type="ECO:0000313" key="3">
    <source>
        <dbReference type="Proteomes" id="UP000266841"/>
    </source>
</evidence>
<gene>
    <name evidence="2" type="ORF">THAOC_15356</name>
</gene>
<dbReference type="EMBL" id="AGNL01017824">
    <property type="protein sequence ID" value="EJK63959.1"/>
    <property type="molecule type" value="Genomic_DNA"/>
</dbReference>
<dbReference type="Proteomes" id="UP000266841">
    <property type="component" value="Unassembled WGS sequence"/>
</dbReference>
<feature type="region of interest" description="Disordered" evidence="1">
    <location>
        <begin position="104"/>
        <end position="197"/>
    </location>
</feature>
<feature type="compositionally biased region" description="Acidic residues" evidence="1">
    <location>
        <begin position="108"/>
        <end position="118"/>
    </location>
</feature>
<keyword evidence="3" id="KW-1185">Reference proteome</keyword>
<feature type="region of interest" description="Disordered" evidence="1">
    <location>
        <begin position="384"/>
        <end position="413"/>
    </location>
</feature>
<proteinExistence type="predicted"/>
<dbReference type="AlphaFoldDB" id="K0SG30"/>
<evidence type="ECO:0000313" key="2">
    <source>
        <dbReference type="EMBL" id="EJK63959.1"/>
    </source>
</evidence>
<comment type="caution">
    <text evidence="2">The sequence shown here is derived from an EMBL/GenBank/DDBJ whole genome shotgun (WGS) entry which is preliminary data.</text>
</comment>
<organism evidence="2 3">
    <name type="scientific">Thalassiosira oceanica</name>
    <name type="common">Marine diatom</name>
    <dbReference type="NCBI Taxonomy" id="159749"/>
    <lineage>
        <taxon>Eukaryota</taxon>
        <taxon>Sar</taxon>
        <taxon>Stramenopiles</taxon>
        <taxon>Ochrophyta</taxon>
        <taxon>Bacillariophyta</taxon>
        <taxon>Coscinodiscophyceae</taxon>
        <taxon>Thalassiosirophycidae</taxon>
        <taxon>Thalassiosirales</taxon>
        <taxon>Thalassiosiraceae</taxon>
        <taxon>Thalassiosira</taxon>
    </lineage>
</organism>
<name>K0SG30_THAOC</name>
<reference evidence="2 3" key="1">
    <citation type="journal article" date="2012" name="Genome Biol.">
        <title>Genome and low-iron response of an oceanic diatom adapted to chronic iron limitation.</title>
        <authorList>
            <person name="Lommer M."/>
            <person name="Specht M."/>
            <person name="Roy A.S."/>
            <person name="Kraemer L."/>
            <person name="Andreson R."/>
            <person name="Gutowska M.A."/>
            <person name="Wolf J."/>
            <person name="Bergner S.V."/>
            <person name="Schilhabel M.B."/>
            <person name="Klostermeier U.C."/>
            <person name="Beiko R.G."/>
            <person name="Rosenstiel P."/>
            <person name="Hippler M."/>
            <person name="Laroche J."/>
        </authorList>
    </citation>
    <scope>NUCLEOTIDE SEQUENCE [LARGE SCALE GENOMIC DNA]</scope>
    <source>
        <strain evidence="2 3">CCMP1005</strain>
    </source>
</reference>
<feature type="compositionally biased region" description="Acidic residues" evidence="1">
    <location>
        <begin position="151"/>
        <end position="167"/>
    </location>
</feature>
<feature type="compositionally biased region" description="Basic and acidic residues" evidence="1">
    <location>
        <begin position="136"/>
        <end position="149"/>
    </location>
</feature>
<feature type="compositionally biased region" description="Acidic residues" evidence="1">
    <location>
        <begin position="448"/>
        <end position="460"/>
    </location>
</feature>
<feature type="region of interest" description="Disordered" evidence="1">
    <location>
        <begin position="440"/>
        <end position="461"/>
    </location>
</feature>
<accession>K0SG30</accession>